<evidence type="ECO:0000313" key="14">
    <source>
        <dbReference type="EMBL" id="MCC8624188.1"/>
    </source>
</evidence>
<dbReference type="GO" id="GO:0140359">
    <property type="term" value="F:ABC-type transporter activity"/>
    <property type="evidence" value="ECO:0007669"/>
    <property type="project" value="InterPro"/>
</dbReference>
<evidence type="ECO:0000256" key="7">
    <source>
        <dbReference type="ARBA" id="ARBA00022903"/>
    </source>
</evidence>
<dbReference type="InterPro" id="IPR047817">
    <property type="entry name" value="ABC2_TM_bact-type"/>
</dbReference>
<evidence type="ECO:0000256" key="2">
    <source>
        <dbReference type="ARBA" id="ARBA00007783"/>
    </source>
</evidence>
<keyword evidence="5" id="KW-0762">Sugar transport</keyword>
<dbReference type="Pfam" id="PF01061">
    <property type="entry name" value="ABC2_membrane"/>
    <property type="match status" value="1"/>
</dbReference>
<proteinExistence type="inferred from homology"/>
<evidence type="ECO:0000256" key="3">
    <source>
        <dbReference type="ARBA" id="ARBA00022448"/>
    </source>
</evidence>
<name>A0AAJ0N451_9XANT</name>
<evidence type="ECO:0000259" key="12">
    <source>
        <dbReference type="PROSITE" id="PS51012"/>
    </source>
</evidence>
<evidence type="ECO:0000256" key="8">
    <source>
        <dbReference type="ARBA" id="ARBA00022989"/>
    </source>
</evidence>
<keyword evidence="8 11" id="KW-1133">Transmembrane helix</keyword>
<feature type="transmembrane region" description="Helical" evidence="11">
    <location>
        <begin position="123"/>
        <end position="153"/>
    </location>
</feature>
<evidence type="ECO:0000256" key="10">
    <source>
        <dbReference type="ARBA" id="ARBA00023136"/>
    </source>
</evidence>
<evidence type="ECO:0000256" key="5">
    <source>
        <dbReference type="ARBA" id="ARBA00022597"/>
    </source>
</evidence>
<keyword evidence="9" id="KW-0625">Polysaccharide transport</keyword>
<dbReference type="AlphaFoldDB" id="A0AAJ0N451"/>
<gene>
    <name evidence="14" type="ORF">LN473_19830</name>
    <name evidence="13" type="ORF">OR61_12630</name>
</gene>
<evidence type="ECO:0000256" key="11">
    <source>
        <dbReference type="RuleBase" id="RU361157"/>
    </source>
</evidence>
<reference evidence="13 15" key="1">
    <citation type="submission" date="2014-11" db="EMBL/GenBank/DDBJ databases">
        <title>Draft Genome Sequences of Xanthomonas vesicatoria Strains from the Balkan Peninsula.</title>
        <authorList>
            <person name="Vancheva T."/>
            <person name="Lefeuvre P."/>
            <person name="Bogatzevska N."/>
            <person name="Moncheva P."/>
            <person name="Koebnik R."/>
        </authorList>
    </citation>
    <scope>NUCLEOTIDE SEQUENCE [LARGE SCALE GENOMIC DNA]</scope>
    <source>
        <strain evidence="13 15">53M</strain>
    </source>
</reference>
<dbReference type="RefSeq" id="WP_039421843.1">
    <property type="nucleotide sequence ID" value="NZ_JAANCI010000002.1"/>
</dbReference>
<evidence type="ECO:0000256" key="4">
    <source>
        <dbReference type="ARBA" id="ARBA00022475"/>
    </source>
</evidence>
<sequence length="283" mass="31321">MTRSNRLGSSVHTGSSPVAPYASLSRHRRLVWELCKRDIAGKYRGSMGGSLWAFLNPLLMLAIYSFVFGYIFKSRWSGAGAGTGDTHFAVVLFSGLIFGNLFSECLSRAPVLITSNPNYVKKVIFPLEVLPWVVVGTSMFHAVISFLVLLIAMLLTGASISPAALFFPVVMLLFLPMVAGVTWLVSALGVYFRDAQQIMMVLTTALVFLAPIFYPRSSLPQEYQWLQMLNPLTFVVEAGRDAVLWDKLPSAEHVLVYLLVSLVISWLGWLSFKATRKGFADVL</sequence>
<comment type="subcellular location">
    <subcellularLocation>
        <location evidence="11">Cell inner membrane</location>
        <topology evidence="11">Multi-pass membrane protein</topology>
    </subcellularLocation>
    <subcellularLocation>
        <location evidence="1">Cell membrane</location>
        <topology evidence="1">Multi-pass membrane protein</topology>
    </subcellularLocation>
</comment>
<dbReference type="EMBL" id="JSYJ01000070">
    <property type="protein sequence ID" value="KHM94044.1"/>
    <property type="molecule type" value="Genomic_DNA"/>
</dbReference>
<keyword evidence="16" id="KW-1185">Reference proteome</keyword>
<keyword evidence="10 11" id="KW-0472">Membrane</keyword>
<dbReference type="PROSITE" id="PS51012">
    <property type="entry name" value="ABC_TM2"/>
    <property type="match status" value="1"/>
</dbReference>
<dbReference type="PANTHER" id="PTHR30413">
    <property type="entry name" value="INNER MEMBRANE TRANSPORT PERMEASE"/>
    <property type="match status" value="1"/>
</dbReference>
<feature type="transmembrane region" description="Helical" evidence="11">
    <location>
        <begin position="51"/>
        <end position="72"/>
    </location>
</feature>
<dbReference type="InterPro" id="IPR013525">
    <property type="entry name" value="ABC2_TM"/>
</dbReference>
<dbReference type="GO" id="GO:0015920">
    <property type="term" value="P:lipopolysaccharide transport"/>
    <property type="evidence" value="ECO:0007669"/>
    <property type="project" value="TreeGrafter"/>
</dbReference>
<keyword evidence="7" id="KW-0972">Capsule biogenesis/degradation</keyword>
<organism evidence="13 15">
    <name type="scientific">Xanthomonas vesicatoria</name>
    <dbReference type="NCBI Taxonomy" id="56460"/>
    <lineage>
        <taxon>Bacteria</taxon>
        <taxon>Pseudomonadati</taxon>
        <taxon>Pseudomonadota</taxon>
        <taxon>Gammaproteobacteria</taxon>
        <taxon>Lysobacterales</taxon>
        <taxon>Lysobacteraceae</taxon>
        <taxon>Xanthomonas</taxon>
    </lineage>
</organism>
<comment type="caution">
    <text evidence="13">The sequence shown here is derived from an EMBL/GenBank/DDBJ whole genome shotgun (WGS) entry which is preliminary data.</text>
</comment>
<evidence type="ECO:0000313" key="15">
    <source>
        <dbReference type="Proteomes" id="UP000030969"/>
    </source>
</evidence>
<feature type="transmembrane region" description="Helical" evidence="11">
    <location>
        <begin position="84"/>
        <end position="102"/>
    </location>
</feature>
<keyword evidence="4 11" id="KW-1003">Cell membrane</keyword>
<dbReference type="GO" id="GO:0043190">
    <property type="term" value="C:ATP-binding cassette (ABC) transporter complex"/>
    <property type="evidence" value="ECO:0007669"/>
    <property type="project" value="InterPro"/>
</dbReference>
<keyword evidence="6 11" id="KW-0812">Transmembrane</keyword>
<evidence type="ECO:0000256" key="6">
    <source>
        <dbReference type="ARBA" id="ARBA00022692"/>
    </source>
</evidence>
<keyword evidence="3 11" id="KW-0813">Transport</keyword>
<feature type="transmembrane region" description="Helical" evidence="11">
    <location>
        <begin position="254"/>
        <end position="272"/>
    </location>
</feature>
<comment type="similarity">
    <text evidence="2 11">Belongs to the ABC-2 integral membrane protein family.</text>
</comment>
<evidence type="ECO:0000256" key="1">
    <source>
        <dbReference type="ARBA" id="ARBA00004651"/>
    </source>
</evidence>
<protein>
    <recommendedName>
        <fullName evidence="11">Transport permease protein</fullName>
    </recommendedName>
</protein>
<accession>A0AAJ0N451</accession>
<dbReference type="PANTHER" id="PTHR30413:SF10">
    <property type="entry name" value="CAPSULE POLYSACCHARIDE EXPORT INNER-MEMBRANE PROTEIN CTRC"/>
    <property type="match status" value="1"/>
</dbReference>
<dbReference type="GO" id="GO:0015774">
    <property type="term" value="P:polysaccharide transport"/>
    <property type="evidence" value="ECO:0007669"/>
    <property type="project" value="UniProtKB-KW"/>
</dbReference>
<dbReference type="PIRSF" id="PIRSF006648">
    <property type="entry name" value="DrrB"/>
    <property type="match status" value="1"/>
</dbReference>
<feature type="transmembrane region" description="Helical" evidence="11">
    <location>
        <begin position="165"/>
        <end position="191"/>
    </location>
</feature>
<reference evidence="14" key="2">
    <citation type="submission" date="2021-11" db="EMBL/GenBank/DDBJ databases">
        <title>Genome resources and taxonomic validation of 89 Xanthomonas strains.</title>
        <authorList>
            <person name="Tambong J.T."/>
        </authorList>
    </citation>
    <scope>NUCLEOTIDE SEQUENCE</scope>
    <source>
        <strain evidence="14">Bv 5-4A</strain>
    </source>
</reference>
<dbReference type="Proteomes" id="UP001430544">
    <property type="component" value="Unassembled WGS sequence"/>
</dbReference>
<feature type="transmembrane region" description="Helical" evidence="11">
    <location>
        <begin position="198"/>
        <end position="214"/>
    </location>
</feature>
<dbReference type="InterPro" id="IPR000412">
    <property type="entry name" value="ABC_2_transport"/>
</dbReference>
<evidence type="ECO:0000313" key="16">
    <source>
        <dbReference type="Proteomes" id="UP001430544"/>
    </source>
</evidence>
<feature type="domain" description="ABC transmembrane type-2" evidence="12">
    <location>
        <begin position="48"/>
        <end position="275"/>
    </location>
</feature>
<dbReference type="EMBL" id="JAJIUN010000088">
    <property type="protein sequence ID" value="MCC8624188.1"/>
    <property type="molecule type" value="Genomic_DNA"/>
</dbReference>
<dbReference type="Proteomes" id="UP000030969">
    <property type="component" value="Unassembled WGS sequence"/>
</dbReference>
<dbReference type="PRINTS" id="PR00164">
    <property type="entry name" value="ABC2TRNSPORT"/>
</dbReference>
<evidence type="ECO:0000313" key="13">
    <source>
        <dbReference type="EMBL" id="KHM94044.1"/>
    </source>
</evidence>
<evidence type="ECO:0000256" key="9">
    <source>
        <dbReference type="ARBA" id="ARBA00023047"/>
    </source>
</evidence>